<gene>
    <name evidence="6" type="ORF">GU90_09670</name>
</gene>
<dbReference type="OrthoDB" id="5175124at2"/>
<evidence type="ECO:0000256" key="4">
    <source>
        <dbReference type="ARBA" id="ARBA00023186"/>
    </source>
</evidence>
<proteinExistence type="inferred from homology"/>
<comment type="subcellular location">
    <subcellularLocation>
        <location evidence="1">Cytoplasm</location>
    </subcellularLocation>
</comment>
<evidence type="ECO:0000313" key="7">
    <source>
        <dbReference type="Proteomes" id="UP000031419"/>
    </source>
</evidence>
<dbReference type="EMBL" id="JNVU01000025">
    <property type="protein sequence ID" value="KEI44438.1"/>
    <property type="molecule type" value="Genomic_DNA"/>
</dbReference>
<feature type="compositionally biased region" description="Polar residues" evidence="5">
    <location>
        <begin position="174"/>
        <end position="187"/>
    </location>
</feature>
<evidence type="ECO:0000313" key="6">
    <source>
        <dbReference type="EMBL" id="KEI44438.1"/>
    </source>
</evidence>
<keyword evidence="3" id="KW-0963">Cytoplasm</keyword>
<dbReference type="Proteomes" id="UP000031419">
    <property type="component" value="Unassembled WGS sequence"/>
</dbReference>
<dbReference type="InterPro" id="IPR025734">
    <property type="entry name" value="EspG"/>
</dbReference>
<name>A0A073AXB9_9PSEU</name>
<evidence type="ECO:0000256" key="3">
    <source>
        <dbReference type="ARBA" id="ARBA00022490"/>
    </source>
</evidence>
<sequence>MAIAGRWQLHPLHLYLVRVYLGIGDLTLPLEGPAYGRTLRQLGEIGKREAPTMERLGILVDDEVHPGLKAALEVLAKPYLWMDSLWFPVLGEEAAWRVVAAQTDGDRVVLGVQGPGEDDRFGGVLTVEVHEKTPLPQVLLATFPAAPPGRRPTVRVPESSFRSDEQQDEPPESYLQQAQQPRMSSGDRQLAAYRELAATAHARAGQFAANRRDPHGLLKRSSVVRWFDNPAPDGRYLDYAEPGSTGETMHVAEPADARRVRSKLEELLNSVR</sequence>
<dbReference type="Pfam" id="PF14011">
    <property type="entry name" value="ESX-1_EspG"/>
    <property type="match status" value="1"/>
</dbReference>
<protein>
    <submittedName>
        <fullName evidence="6">Secretion protein</fullName>
    </submittedName>
</protein>
<feature type="region of interest" description="Disordered" evidence="5">
    <location>
        <begin position="143"/>
        <end position="188"/>
    </location>
</feature>
<keyword evidence="7" id="KW-1185">Reference proteome</keyword>
<organism evidence="6 7">
    <name type="scientific">Saccharopolyspora rectivirgula</name>
    <dbReference type="NCBI Taxonomy" id="28042"/>
    <lineage>
        <taxon>Bacteria</taxon>
        <taxon>Bacillati</taxon>
        <taxon>Actinomycetota</taxon>
        <taxon>Actinomycetes</taxon>
        <taxon>Pseudonocardiales</taxon>
        <taxon>Pseudonocardiaceae</taxon>
        <taxon>Saccharopolyspora</taxon>
    </lineage>
</organism>
<comment type="caution">
    <text evidence="6">The sequence shown here is derived from an EMBL/GenBank/DDBJ whole genome shotgun (WGS) entry which is preliminary data.</text>
</comment>
<evidence type="ECO:0000256" key="5">
    <source>
        <dbReference type="SAM" id="MobiDB-lite"/>
    </source>
</evidence>
<evidence type="ECO:0000256" key="1">
    <source>
        <dbReference type="ARBA" id="ARBA00004496"/>
    </source>
</evidence>
<dbReference type="STRING" id="28042.GU90_09670"/>
<comment type="similarity">
    <text evidence="2">Belongs to the EspG family.</text>
</comment>
<dbReference type="eggNOG" id="ENOG5033SD0">
    <property type="taxonomic scope" value="Bacteria"/>
</dbReference>
<dbReference type="AlphaFoldDB" id="A0A073AXB9"/>
<evidence type="ECO:0000256" key="2">
    <source>
        <dbReference type="ARBA" id="ARBA00006411"/>
    </source>
</evidence>
<reference evidence="6 7" key="1">
    <citation type="submission" date="2014-06" db="EMBL/GenBank/DDBJ databases">
        <title>Saccharopolyspora rectivirgula DSM-43113 Genome sequencing.</title>
        <authorList>
            <person name="Barrera C."/>
            <person name="Millon L."/>
            <person name="Rognon B."/>
            <person name="Zaugg C."/>
            <person name="Monod M."/>
        </authorList>
    </citation>
    <scope>NUCLEOTIDE SEQUENCE [LARGE SCALE GENOMIC DNA]</scope>
    <source>
        <strain evidence="6 7">DSM 43113</strain>
    </source>
</reference>
<accession>A0A073AXB9</accession>
<keyword evidence="4" id="KW-0143">Chaperone</keyword>
<dbReference type="RefSeq" id="WP_029719251.1">
    <property type="nucleotide sequence ID" value="NZ_JAJUIW010000003.1"/>
</dbReference>